<dbReference type="Proteomes" id="UP000789423">
    <property type="component" value="Unassembled WGS sequence"/>
</dbReference>
<dbReference type="RefSeq" id="WP_230575919.1">
    <property type="nucleotide sequence ID" value="NZ_CAKJTI010000018.1"/>
</dbReference>
<evidence type="ECO:0000256" key="3">
    <source>
        <dbReference type="ARBA" id="ARBA00022777"/>
    </source>
</evidence>
<dbReference type="Pfam" id="PF02595">
    <property type="entry name" value="Gly_kinase"/>
    <property type="match status" value="1"/>
</dbReference>
<dbReference type="EC" id="2.7.1.165" evidence="5"/>
<gene>
    <name evidence="5" type="primary">garK</name>
    <name evidence="5" type="ORF">BACCIP111899_03111</name>
</gene>
<dbReference type="InterPro" id="IPR004381">
    <property type="entry name" value="Glycerate_kinase"/>
</dbReference>
<dbReference type="GO" id="GO:0043798">
    <property type="term" value="F:glycerate 2-kinase activity"/>
    <property type="evidence" value="ECO:0007669"/>
    <property type="project" value="UniProtKB-EC"/>
</dbReference>
<dbReference type="EMBL" id="CAKJTI010000018">
    <property type="protein sequence ID" value="CAG9613891.1"/>
    <property type="molecule type" value="Genomic_DNA"/>
</dbReference>
<comment type="caution">
    <text evidence="5">The sequence shown here is derived from an EMBL/GenBank/DDBJ whole genome shotgun (WGS) entry which is preliminary data.</text>
</comment>
<dbReference type="InterPro" id="IPR036129">
    <property type="entry name" value="Glycerate_kinase_sf"/>
</dbReference>
<keyword evidence="6" id="KW-1185">Reference proteome</keyword>
<dbReference type="PIRSF" id="PIRSF006078">
    <property type="entry name" value="GlxK"/>
    <property type="match status" value="1"/>
</dbReference>
<organism evidence="5 6">
    <name type="scientific">Bacillus rhizoplanae</name>
    <dbReference type="NCBI Taxonomy" id="2880966"/>
    <lineage>
        <taxon>Bacteria</taxon>
        <taxon>Bacillati</taxon>
        <taxon>Bacillota</taxon>
        <taxon>Bacilli</taxon>
        <taxon>Bacillales</taxon>
        <taxon>Bacillaceae</taxon>
        <taxon>Bacillus</taxon>
    </lineage>
</organism>
<dbReference type="PANTHER" id="PTHR21599">
    <property type="entry name" value="GLYCERATE KINASE"/>
    <property type="match status" value="1"/>
</dbReference>
<evidence type="ECO:0000313" key="5">
    <source>
        <dbReference type="EMBL" id="CAG9613891.1"/>
    </source>
</evidence>
<keyword evidence="3 4" id="KW-0418">Kinase</keyword>
<proteinExistence type="inferred from homology"/>
<evidence type="ECO:0000256" key="2">
    <source>
        <dbReference type="ARBA" id="ARBA00022679"/>
    </source>
</evidence>
<dbReference type="PANTHER" id="PTHR21599:SF0">
    <property type="entry name" value="GLYCERATE KINASE"/>
    <property type="match status" value="1"/>
</dbReference>
<sequence>MKIIIASDSYKESLTALEVCEAVEKGFRSIYPEAEYIKIPIADGGEGTVQALVDATQGRIVNIPVTGPLGNVVEGFYGLSSDKRTAFIEMAAASGLHHVPLDKRNPLLTTTRGTGELILHALEQGVHHIVLGLGGSATNDGGAGMLSALGVRFFDSDNRVIEPNGGNLDSITSFDMSQLDSRLKKVKIEAACDVANPLTGGTGASFVFGRQKGATDEMVERLDCNLKHYAQLIKQTLHIDIEFIPGAGAAGGLGAAIVAFLHGILRKGIDIILDYTNFNVHLQDADLVITGEGRIDEQTVYGKAPIGVAKRAKEYNLPVIAIAGAVHSNHTPIYKEGVDAVFSIVSGVMTLEEAYEMGKENIYITARNIAAVWKLGLQKHLYS</sequence>
<dbReference type="Gene3D" id="3.40.50.10350">
    <property type="entry name" value="Glycerate kinase, domain 1"/>
    <property type="match status" value="1"/>
</dbReference>
<dbReference type="Gene3D" id="3.90.1510.10">
    <property type="entry name" value="Glycerate kinase, domain 2"/>
    <property type="match status" value="1"/>
</dbReference>
<evidence type="ECO:0000256" key="1">
    <source>
        <dbReference type="ARBA" id="ARBA00006284"/>
    </source>
</evidence>
<comment type="similarity">
    <text evidence="1 4">Belongs to the glycerate kinase type-1 family.</text>
</comment>
<name>A0ABM8YDT1_9BACI</name>
<evidence type="ECO:0000313" key="6">
    <source>
        <dbReference type="Proteomes" id="UP000789423"/>
    </source>
</evidence>
<dbReference type="InterPro" id="IPR018193">
    <property type="entry name" value="Glyc_kinase_flavodox-like_fold"/>
</dbReference>
<protein>
    <submittedName>
        <fullName evidence="5">Glycerate 2-kinase</fullName>
        <ecNumber evidence="5">2.7.1.165</ecNumber>
    </submittedName>
</protein>
<accession>A0ABM8YDT1</accession>
<reference evidence="5 6" key="1">
    <citation type="submission" date="2021-10" db="EMBL/GenBank/DDBJ databases">
        <authorList>
            <person name="Criscuolo A."/>
        </authorList>
    </citation>
    <scope>NUCLEOTIDE SEQUENCE [LARGE SCALE GENOMIC DNA]</scope>
    <source>
        <strain evidence="6">CIP 111899</strain>
    </source>
</reference>
<evidence type="ECO:0000256" key="4">
    <source>
        <dbReference type="PIRNR" id="PIRNR006078"/>
    </source>
</evidence>
<keyword evidence="2 4" id="KW-0808">Transferase</keyword>
<dbReference type="InterPro" id="IPR018197">
    <property type="entry name" value="Glycerate_kinase_RE-like"/>
</dbReference>
<dbReference type="SUPFAM" id="SSF110738">
    <property type="entry name" value="Glycerate kinase I"/>
    <property type="match status" value="1"/>
</dbReference>
<dbReference type="NCBIfam" id="TIGR00045">
    <property type="entry name" value="glycerate kinase"/>
    <property type="match status" value="1"/>
</dbReference>